<comment type="caution">
    <text evidence="8">The sequence shown here is derived from an EMBL/GenBank/DDBJ whole genome shotgun (WGS) entry which is preliminary data.</text>
</comment>
<dbReference type="GO" id="GO:0005764">
    <property type="term" value="C:lysosome"/>
    <property type="evidence" value="ECO:0007669"/>
    <property type="project" value="TreeGrafter"/>
</dbReference>
<dbReference type="Pfam" id="PF01120">
    <property type="entry name" value="Alpha_L_fucos"/>
    <property type="match status" value="1"/>
</dbReference>
<dbReference type="InterPro" id="IPR000421">
    <property type="entry name" value="FA58C"/>
</dbReference>
<dbReference type="SUPFAM" id="SSF49785">
    <property type="entry name" value="Galactose-binding domain-like"/>
    <property type="match status" value="1"/>
</dbReference>
<dbReference type="InterPro" id="IPR000933">
    <property type="entry name" value="Glyco_hydro_29"/>
</dbReference>
<protein>
    <recommendedName>
        <fullName evidence="2">alpha-L-fucosidase</fullName>
        <ecNumber evidence="2">3.2.1.51</ecNumber>
    </recommendedName>
</protein>
<evidence type="ECO:0000256" key="4">
    <source>
        <dbReference type="ARBA" id="ARBA00022801"/>
    </source>
</evidence>
<dbReference type="AlphaFoldDB" id="A0A916N4L9"/>
<dbReference type="FunFam" id="3.20.20.80:FF:000052">
    <property type="entry name" value="Putative alpha-L-fucosidase 1"/>
    <property type="match status" value="1"/>
</dbReference>
<dbReference type="GO" id="GO:0016139">
    <property type="term" value="P:glycoside catabolic process"/>
    <property type="evidence" value="ECO:0007669"/>
    <property type="project" value="TreeGrafter"/>
</dbReference>
<evidence type="ECO:0000259" key="6">
    <source>
        <dbReference type="Pfam" id="PF00754"/>
    </source>
</evidence>
<dbReference type="Gene3D" id="3.20.20.80">
    <property type="entry name" value="Glycosidases"/>
    <property type="match status" value="1"/>
</dbReference>
<dbReference type="PANTHER" id="PTHR10030:SF37">
    <property type="entry name" value="ALPHA-L-FUCOSIDASE-RELATED"/>
    <property type="match status" value="1"/>
</dbReference>
<comment type="similarity">
    <text evidence="1">Belongs to the glycosyl hydrolase 29 family.</text>
</comment>
<dbReference type="GO" id="GO:0006004">
    <property type="term" value="P:fucose metabolic process"/>
    <property type="evidence" value="ECO:0007669"/>
    <property type="project" value="TreeGrafter"/>
</dbReference>
<dbReference type="Gene3D" id="2.60.120.260">
    <property type="entry name" value="Galactose-binding domain-like"/>
    <property type="match status" value="1"/>
</dbReference>
<organism evidence="8 9">
    <name type="scientific">Dyadobacter helix</name>
    <dbReference type="NCBI Taxonomy" id="2822344"/>
    <lineage>
        <taxon>Bacteria</taxon>
        <taxon>Pseudomonadati</taxon>
        <taxon>Bacteroidota</taxon>
        <taxon>Cytophagia</taxon>
        <taxon>Cytophagales</taxon>
        <taxon>Spirosomataceae</taxon>
        <taxon>Dyadobacter</taxon>
    </lineage>
</organism>
<sequence length="496" mass="56555">MNKLYLSVCFFLVIVWVTGCNKTGEAPEKYGALPSERQLAWHKLENYAFLHFTVNTFTDKEWGYGDEAESVFNPTDFDADQIVGTLKKAGFKGAILTAKHHDGFCLWPSMFTEHSVKNSKWKNGKGDVVREISDACKRHGIKFGVYLSPWDRNHADYGTPKYVEYYRNQLRELLTGYGEIFEIWFDGANGGDGYYGGKREVRKIDASNYYEWEKTLKIVRELQPNAAVFSDAGPDIRWVGNEGGYSNDTCWATYTPSPREGFTRAWAGTTKDWEGEKGHMNGKYWMPAETDVSIRKGWFYHDSENSDKVKSVDSLVKIYFKSVGNGTSLNLNLPPDKRGKIHPTDSTNLMGLKAYLDEGYKHNFLADSKISAGENGGSVKISSYELTDSDDETYWYNGKNTNAKVITFELEKEAEFNCFMLKEYIPLGQRVKSFSIEVFDGEKWKEMARGATIGYKRLLKFPPQKAKKIRVLIKDALATPLIAETGLYRFPDLKRK</sequence>
<keyword evidence="5" id="KW-0326">Glycosidase</keyword>
<keyword evidence="4" id="KW-0378">Hydrolase</keyword>
<dbReference type="RefSeq" id="WP_215237658.1">
    <property type="nucleotide sequence ID" value="NZ_CAJRAF010000001.1"/>
</dbReference>
<dbReference type="PROSITE" id="PS51257">
    <property type="entry name" value="PROKAR_LIPOPROTEIN"/>
    <property type="match status" value="1"/>
</dbReference>
<dbReference type="EC" id="3.2.1.51" evidence="2"/>
<accession>A0A916N4L9</accession>
<dbReference type="PANTHER" id="PTHR10030">
    <property type="entry name" value="ALPHA-L-FUCOSIDASE"/>
    <property type="match status" value="1"/>
</dbReference>
<dbReference type="SUPFAM" id="SSF51445">
    <property type="entry name" value="(Trans)glycosidases"/>
    <property type="match status" value="1"/>
</dbReference>
<dbReference type="InterPro" id="IPR057739">
    <property type="entry name" value="Glyco_hydro_29_N"/>
</dbReference>
<evidence type="ECO:0000313" key="8">
    <source>
        <dbReference type="EMBL" id="CAG4992393.1"/>
    </source>
</evidence>
<evidence type="ECO:0000313" key="9">
    <source>
        <dbReference type="Proteomes" id="UP000680038"/>
    </source>
</evidence>
<dbReference type="InterPro" id="IPR008979">
    <property type="entry name" value="Galactose-bd-like_sf"/>
</dbReference>
<dbReference type="GO" id="GO:0004560">
    <property type="term" value="F:alpha-L-fucosidase activity"/>
    <property type="evidence" value="ECO:0007669"/>
    <property type="project" value="InterPro"/>
</dbReference>
<evidence type="ECO:0000256" key="1">
    <source>
        <dbReference type="ARBA" id="ARBA00007951"/>
    </source>
</evidence>
<evidence type="ECO:0000256" key="5">
    <source>
        <dbReference type="ARBA" id="ARBA00023295"/>
    </source>
</evidence>
<keyword evidence="3" id="KW-0732">Signal</keyword>
<evidence type="ECO:0000259" key="7">
    <source>
        <dbReference type="Pfam" id="PF01120"/>
    </source>
</evidence>
<reference evidence="8" key="1">
    <citation type="submission" date="2021-04" db="EMBL/GenBank/DDBJ databases">
        <authorList>
            <person name="Rodrigo-Torres L."/>
            <person name="Arahal R. D."/>
            <person name="Lucena T."/>
        </authorList>
    </citation>
    <scope>NUCLEOTIDE SEQUENCE</scope>
    <source>
        <strain evidence="8">CECT 9275</strain>
    </source>
</reference>
<dbReference type="EMBL" id="CAJRAF010000001">
    <property type="protein sequence ID" value="CAG4992393.1"/>
    <property type="molecule type" value="Genomic_DNA"/>
</dbReference>
<gene>
    <name evidence="8" type="ORF">DYBT9275_00953</name>
</gene>
<dbReference type="SMART" id="SM00812">
    <property type="entry name" value="Alpha_L_fucos"/>
    <property type="match status" value="1"/>
</dbReference>
<evidence type="ECO:0000256" key="3">
    <source>
        <dbReference type="ARBA" id="ARBA00022729"/>
    </source>
</evidence>
<keyword evidence="9" id="KW-1185">Reference proteome</keyword>
<dbReference type="InterPro" id="IPR017853">
    <property type="entry name" value="GH"/>
</dbReference>
<feature type="domain" description="F5/8 type C" evidence="6">
    <location>
        <begin position="382"/>
        <end position="475"/>
    </location>
</feature>
<feature type="domain" description="Glycoside hydrolase family 29 N-terminal" evidence="7">
    <location>
        <begin position="46"/>
        <end position="357"/>
    </location>
</feature>
<name>A0A916N4L9_9BACT</name>
<evidence type="ECO:0000256" key="2">
    <source>
        <dbReference type="ARBA" id="ARBA00012662"/>
    </source>
</evidence>
<proteinExistence type="inferred from homology"/>
<dbReference type="Pfam" id="PF00754">
    <property type="entry name" value="F5_F8_type_C"/>
    <property type="match status" value="1"/>
</dbReference>
<dbReference type="Proteomes" id="UP000680038">
    <property type="component" value="Unassembled WGS sequence"/>
</dbReference>